<gene>
    <name evidence="1" type="ordered locus">Krad_2973</name>
</gene>
<dbReference type="Proteomes" id="UP000001116">
    <property type="component" value="Chromosome"/>
</dbReference>
<name>A6WC98_KINRD</name>
<protein>
    <recommendedName>
        <fullName evidence="3">(d)CMP kinase</fullName>
    </recommendedName>
</protein>
<dbReference type="AlphaFoldDB" id="A6WC98"/>
<proteinExistence type="predicted"/>
<evidence type="ECO:0008006" key="3">
    <source>
        <dbReference type="Google" id="ProtNLM"/>
    </source>
</evidence>
<organism evidence="1 2">
    <name type="scientific">Kineococcus radiotolerans (strain ATCC BAA-149 / DSM 14245 / SRS30216)</name>
    <dbReference type="NCBI Taxonomy" id="266940"/>
    <lineage>
        <taxon>Bacteria</taxon>
        <taxon>Bacillati</taxon>
        <taxon>Actinomycetota</taxon>
        <taxon>Actinomycetes</taxon>
        <taxon>Kineosporiales</taxon>
        <taxon>Kineosporiaceae</taxon>
        <taxon>Kineococcus</taxon>
    </lineage>
</organism>
<dbReference type="SUPFAM" id="SSF52540">
    <property type="entry name" value="P-loop containing nucleoside triphosphate hydrolases"/>
    <property type="match status" value="1"/>
</dbReference>
<dbReference type="KEGG" id="kra:Krad_2973"/>
<dbReference type="Gene3D" id="3.40.50.300">
    <property type="entry name" value="P-loop containing nucleotide triphosphate hydrolases"/>
    <property type="match status" value="1"/>
</dbReference>
<evidence type="ECO:0000313" key="2">
    <source>
        <dbReference type="Proteomes" id="UP000001116"/>
    </source>
</evidence>
<dbReference type="HOGENOM" id="CLU_087906_2_1_11"/>
<sequence length="195" mass="20309">MVPDVVLTGRSTADVVDGLAARLAAVAAPGAGPRVVAVDGRSGTGKTDLAAALARRTGAAVVHLDDLYPGWSGLAAAVELLGEVLDGLRSGAPTSHPVWDWARGAYVREVALPTSGTVVVEGVGAGCARPVDLLVRLEADAELRRARALARDGETFTPHWDAWAAQEAELFSRERFRPDVVLSSATAVGGEPLWR</sequence>
<dbReference type="InterPro" id="IPR027417">
    <property type="entry name" value="P-loop_NTPase"/>
</dbReference>
<dbReference type="EMBL" id="CP000750">
    <property type="protein sequence ID" value="ABS04437.1"/>
    <property type="molecule type" value="Genomic_DNA"/>
</dbReference>
<evidence type="ECO:0000313" key="1">
    <source>
        <dbReference type="EMBL" id="ABS04437.1"/>
    </source>
</evidence>
<accession>A6WC98</accession>
<keyword evidence="2" id="KW-1185">Reference proteome</keyword>
<reference evidence="2" key="1">
    <citation type="journal article" date="2008" name="PLoS ONE">
        <title>Survival in nuclear waste, extreme resistance, and potential applications gleaned from the genome sequence of Kineococcus radiotolerans SRS30216.</title>
        <authorList>
            <person name="Bagwell C.E."/>
            <person name="Bhat S."/>
            <person name="Hawkins G.M."/>
            <person name="Smith B.W."/>
            <person name="Biswas T."/>
            <person name="Hoover T.R."/>
            <person name="Saunders E."/>
            <person name="Han C.S."/>
            <person name="Tsodikov O.V."/>
            <person name="Shimkets L.J."/>
        </authorList>
    </citation>
    <scope>NUCLEOTIDE SEQUENCE [LARGE SCALE GENOMIC DNA]</scope>
    <source>
        <strain evidence="2">ATCC BAA-149 / DSM 14245 / SRS30216</strain>
    </source>
</reference>
<dbReference type="eggNOG" id="COG0572">
    <property type="taxonomic scope" value="Bacteria"/>
</dbReference>
<dbReference type="STRING" id="266940.Krad_2973"/>